<comment type="caution">
    <text evidence="1">The sequence shown here is derived from an EMBL/GenBank/DDBJ whole genome shotgun (WGS) entry which is preliminary data.</text>
</comment>
<dbReference type="Proteomes" id="UP001415169">
    <property type="component" value="Unassembled WGS sequence"/>
</dbReference>
<protein>
    <submittedName>
        <fullName evidence="1">Uncharacterized protein</fullName>
    </submittedName>
</protein>
<sequence>MREENAVSAPLGEQLVEVSIQMPLCAQLPGRGSPAYPQAEAGAATIGTFTAWKREP</sequence>
<evidence type="ECO:0000313" key="1">
    <source>
        <dbReference type="EMBL" id="GAA4161891.1"/>
    </source>
</evidence>
<evidence type="ECO:0000313" key="2">
    <source>
        <dbReference type="Proteomes" id="UP001415169"/>
    </source>
</evidence>
<reference evidence="1" key="2">
    <citation type="submission" date="2023-12" db="EMBL/GenBank/DDBJ databases">
        <authorList>
            <person name="Sun Q."/>
            <person name="Inoue M."/>
        </authorList>
    </citation>
    <scope>NUCLEOTIDE SEQUENCE</scope>
    <source>
        <strain evidence="1">JCM 17590</strain>
    </source>
</reference>
<gene>
    <name evidence="1" type="ORF">GCM10022286_20180</name>
</gene>
<reference evidence="1" key="1">
    <citation type="journal article" date="2014" name="Int. J. Syst. Evol. Microbiol.">
        <title>Complete genome of a new Firmicutes species belonging to the dominant human colonic microbiota ('Ruminococcus bicirculans') reveals two chromosomes and a selective capacity to utilize plant glucans.</title>
        <authorList>
            <consortium name="NISC Comparative Sequencing Program"/>
            <person name="Wegmann U."/>
            <person name="Louis P."/>
            <person name="Goesmann A."/>
            <person name="Henrissat B."/>
            <person name="Duncan S.H."/>
            <person name="Flint H.J."/>
        </authorList>
    </citation>
    <scope>NUCLEOTIDE SEQUENCE</scope>
    <source>
        <strain evidence="1">JCM 17590</strain>
    </source>
</reference>
<organism evidence="1 2">
    <name type="scientific">Gryllotalpicola daejeonensis</name>
    <dbReference type="NCBI Taxonomy" id="993087"/>
    <lineage>
        <taxon>Bacteria</taxon>
        <taxon>Bacillati</taxon>
        <taxon>Actinomycetota</taxon>
        <taxon>Actinomycetes</taxon>
        <taxon>Micrococcales</taxon>
        <taxon>Microbacteriaceae</taxon>
        <taxon>Gryllotalpicola</taxon>
    </lineage>
</organism>
<dbReference type="EMBL" id="BAABBV010000001">
    <property type="protein sequence ID" value="GAA4161891.1"/>
    <property type="molecule type" value="Genomic_DNA"/>
</dbReference>
<keyword evidence="2" id="KW-1185">Reference proteome</keyword>
<name>A0ABP7ZKP4_9MICO</name>
<proteinExistence type="predicted"/>
<accession>A0ABP7ZKP4</accession>